<dbReference type="Pfam" id="PF00990">
    <property type="entry name" value="GGDEF"/>
    <property type="match status" value="1"/>
</dbReference>
<feature type="transmembrane region" description="Helical" evidence="2">
    <location>
        <begin position="101"/>
        <end position="118"/>
    </location>
</feature>
<keyword evidence="2" id="KW-0472">Membrane</keyword>
<dbReference type="NCBIfam" id="TIGR00254">
    <property type="entry name" value="GGDEF"/>
    <property type="match status" value="1"/>
</dbReference>
<dbReference type="RefSeq" id="WP_309852585.1">
    <property type="nucleotide sequence ID" value="NZ_JAVDQJ010000003.1"/>
</dbReference>
<proteinExistence type="predicted"/>
<feature type="domain" description="GGDEF" evidence="3">
    <location>
        <begin position="220"/>
        <end position="353"/>
    </location>
</feature>
<reference evidence="4" key="1">
    <citation type="submission" date="2023-07" db="EMBL/GenBank/DDBJ databases">
        <title>Sorghum-associated microbial communities from plants grown in Nebraska, USA.</title>
        <authorList>
            <person name="Schachtman D."/>
        </authorList>
    </citation>
    <scope>NUCLEOTIDE SEQUENCE</scope>
    <source>
        <strain evidence="4">BE330</strain>
    </source>
</reference>
<dbReference type="EMBL" id="JAVDQK010000003">
    <property type="protein sequence ID" value="MDR6218003.1"/>
    <property type="molecule type" value="Genomic_DNA"/>
</dbReference>
<dbReference type="EC" id="2.7.7.65" evidence="4"/>
<feature type="compositionally biased region" description="Basic and acidic residues" evidence="1">
    <location>
        <begin position="365"/>
        <end position="379"/>
    </location>
</feature>
<dbReference type="Gene3D" id="3.30.70.270">
    <property type="match status" value="1"/>
</dbReference>
<gene>
    <name evidence="4" type="ORF">J2Y00_001564</name>
</gene>
<feature type="transmembrane region" description="Helical" evidence="2">
    <location>
        <begin position="166"/>
        <end position="186"/>
    </location>
</feature>
<dbReference type="PANTHER" id="PTHR45138:SF9">
    <property type="entry name" value="DIGUANYLATE CYCLASE DGCM-RELATED"/>
    <property type="match status" value="1"/>
</dbReference>
<organism evidence="4 5">
    <name type="scientific">Deinococcus soli</name>
    <name type="common">ex Cha et al. 2016</name>
    <dbReference type="NCBI Taxonomy" id="1309411"/>
    <lineage>
        <taxon>Bacteria</taxon>
        <taxon>Thermotogati</taxon>
        <taxon>Deinococcota</taxon>
        <taxon>Deinococci</taxon>
        <taxon>Deinococcales</taxon>
        <taxon>Deinococcaceae</taxon>
        <taxon>Deinococcus</taxon>
    </lineage>
</organism>
<dbReference type="PROSITE" id="PS50887">
    <property type="entry name" value="GGDEF"/>
    <property type="match status" value="1"/>
</dbReference>
<accession>A0AAE3XBS2</accession>
<evidence type="ECO:0000259" key="3">
    <source>
        <dbReference type="PROSITE" id="PS50887"/>
    </source>
</evidence>
<dbReference type="GO" id="GO:0005886">
    <property type="term" value="C:plasma membrane"/>
    <property type="evidence" value="ECO:0007669"/>
    <property type="project" value="TreeGrafter"/>
</dbReference>
<dbReference type="CDD" id="cd01949">
    <property type="entry name" value="GGDEF"/>
    <property type="match status" value="1"/>
</dbReference>
<evidence type="ECO:0000313" key="5">
    <source>
        <dbReference type="Proteomes" id="UP001185331"/>
    </source>
</evidence>
<dbReference type="AlphaFoldDB" id="A0AAE3XBS2"/>
<protein>
    <submittedName>
        <fullName evidence="4">Diguanylate cyclase</fullName>
        <ecNumber evidence="4">2.7.7.65</ecNumber>
    </submittedName>
</protein>
<feature type="transmembrane region" description="Helical" evidence="2">
    <location>
        <begin position="9"/>
        <end position="27"/>
    </location>
</feature>
<dbReference type="GO" id="GO:0052621">
    <property type="term" value="F:diguanylate cyclase activity"/>
    <property type="evidence" value="ECO:0007669"/>
    <property type="project" value="UniProtKB-EC"/>
</dbReference>
<dbReference type="InterPro" id="IPR043128">
    <property type="entry name" value="Rev_trsase/Diguanyl_cyclase"/>
</dbReference>
<keyword evidence="4" id="KW-0548">Nucleotidyltransferase</keyword>
<name>A0AAE3XBS2_9DEIO</name>
<feature type="region of interest" description="Disordered" evidence="1">
    <location>
        <begin position="347"/>
        <end position="379"/>
    </location>
</feature>
<dbReference type="PANTHER" id="PTHR45138">
    <property type="entry name" value="REGULATORY COMPONENTS OF SENSORY TRANSDUCTION SYSTEM"/>
    <property type="match status" value="1"/>
</dbReference>
<feature type="transmembrane region" description="Helical" evidence="2">
    <location>
        <begin position="138"/>
        <end position="160"/>
    </location>
</feature>
<dbReference type="GO" id="GO:1902201">
    <property type="term" value="P:negative regulation of bacterial-type flagellum-dependent cell motility"/>
    <property type="evidence" value="ECO:0007669"/>
    <property type="project" value="TreeGrafter"/>
</dbReference>
<keyword evidence="2" id="KW-0812">Transmembrane</keyword>
<feature type="transmembrane region" description="Helical" evidence="2">
    <location>
        <begin position="65"/>
        <end position="81"/>
    </location>
</feature>
<dbReference type="InterPro" id="IPR050469">
    <property type="entry name" value="Diguanylate_Cyclase"/>
</dbReference>
<dbReference type="InterPro" id="IPR029787">
    <property type="entry name" value="Nucleotide_cyclase"/>
</dbReference>
<dbReference type="Proteomes" id="UP001185331">
    <property type="component" value="Unassembled WGS sequence"/>
</dbReference>
<dbReference type="SUPFAM" id="SSF55073">
    <property type="entry name" value="Nucleotide cyclase"/>
    <property type="match status" value="1"/>
</dbReference>
<dbReference type="GO" id="GO:0043709">
    <property type="term" value="P:cell adhesion involved in single-species biofilm formation"/>
    <property type="evidence" value="ECO:0007669"/>
    <property type="project" value="TreeGrafter"/>
</dbReference>
<evidence type="ECO:0000313" key="4">
    <source>
        <dbReference type="EMBL" id="MDR6218003.1"/>
    </source>
</evidence>
<keyword evidence="2" id="KW-1133">Transmembrane helix</keyword>
<evidence type="ECO:0000256" key="2">
    <source>
        <dbReference type="SAM" id="Phobius"/>
    </source>
</evidence>
<dbReference type="InterPro" id="IPR000160">
    <property type="entry name" value="GGDEF_dom"/>
</dbReference>
<feature type="transmembrane region" description="Helical" evidence="2">
    <location>
        <begin position="39"/>
        <end position="58"/>
    </location>
</feature>
<sequence length="379" mass="40778">MISAALPNLFVNLCVLVTLSFVLSLTYRDWPPPPGRALRWTRLGLTGLMAAALFLLATPGDGGRVSLALVPVVLMALRYGWSGGLSTGLPVTLLAGLDGHPALLSATLSLLSVTALTVRTRHLLDLSDVSGSLHRHGWVALLLFVPVTFPQPGHLLDWLVAYPTVLVMHAVGFLITATMLTSRIALIQSTTRYRAEAHQDALTGLANRRQFELDLPFTQPDDALLLLDLDHFKRVNDEYGHPVGDAVLRAVGQALTTELRGRDRAYRYGGEEFAVILRRVPPAEVDRVARRMARTVADLPPVQAAGVQGPPVTVSVGGATFGLWSRTRTLWDADEALYTVKGAGRNGVRIAGQSPAPSTGAARGSGDRPAEPHAKELQR</sequence>
<comment type="caution">
    <text evidence="4">The sequence shown here is derived from an EMBL/GenBank/DDBJ whole genome shotgun (WGS) entry which is preliminary data.</text>
</comment>
<keyword evidence="4" id="KW-0808">Transferase</keyword>
<dbReference type="SMART" id="SM00267">
    <property type="entry name" value="GGDEF"/>
    <property type="match status" value="1"/>
</dbReference>
<evidence type="ECO:0000256" key="1">
    <source>
        <dbReference type="SAM" id="MobiDB-lite"/>
    </source>
</evidence>
<dbReference type="Gene3D" id="1.10.1760.20">
    <property type="match status" value="1"/>
</dbReference>